<feature type="region of interest" description="Disordered" evidence="1">
    <location>
        <begin position="273"/>
        <end position="293"/>
    </location>
</feature>
<evidence type="ECO:0000256" key="1">
    <source>
        <dbReference type="SAM" id="MobiDB-lite"/>
    </source>
</evidence>
<dbReference type="Proteomes" id="UP000179935">
    <property type="component" value="Unassembled WGS sequence"/>
</dbReference>
<sequence>MNPVSLLAAVAAVGLAVSGCGSHPDGDAAADAEAVAHRAQQVAAAWERSSAADAWRAGYYPMGDVIQLPRGGLRSKADEQAYRDHSFVLQGKLPATWPRNGQVAWADGKSLTRPLAGVEDSYKSLSGGRVGGTPHLTVIGAKLGTMTLATSRGPATVPAWLFTLDGYTSPLKRAAVTPSKLPSPPIGRARDVPVEQLNGLVGVAGDGRSVTVVALHGVCDDGPAVEVLETPRSVVLSSSIKQGKSGGNCTKQAKLQQVTVELDRPVGDRVLLDAKSGQPIPYKPPYGPSPSWS</sequence>
<keyword evidence="3" id="KW-1185">Reference proteome</keyword>
<dbReference type="AlphaFoldDB" id="A0A1S2PNZ6"/>
<dbReference type="EMBL" id="MLYP01000027">
    <property type="protein sequence ID" value="OIJ94644.1"/>
    <property type="molecule type" value="Genomic_DNA"/>
</dbReference>
<accession>A0A1S2PNZ6</accession>
<name>A0A1S2PNZ6_9ACTN</name>
<dbReference type="OrthoDB" id="4307068at2"/>
<proteinExistence type="predicted"/>
<feature type="compositionally biased region" description="Pro residues" evidence="1">
    <location>
        <begin position="281"/>
        <end position="293"/>
    </location>
</feature>
<comment type="caution">
    <text evidence="2">The sequence shown here is derived from an EMBL/GenBank/DDBJ whole genome shotgun (WGS) entry which is preliminary data.</text>
</comment>
<gene>
    <name evidence="2" type="ORF">BIV24_10400</name>
</gene>
<evidence type="ECO:0000313" key="3">
    <source>
        <dbReference type="Proteomes" id="UP000179935"/>
    </source>
</evidence>
<organism evidence="2 3">
    <name type="scientific">Streptomyces colonosanans</name>
    <dbReference type="NCBI Taxonomy" id="1428652"/>
    <lineage>
        <taxon>Bacteria</taxon>
        <taxon>Bacillati</taxon>
        <taxon>Actinomycetota</taxon>
        <taxon>Actinomycetes</taxon>
        <taxon>Kitasatosporales</taxon>
        <taxon>Streptomycetaceae</taxon>
        <taxon>Streptomyces</taxon>
    </lineage>
</organism>
<protein>
    <submittedName>
        <fullName evidence="2">Uncharacterized protein</fullName>
    </submittedName>
</protein>
<evidence type="ECO:0000313" key="2">
    <source>
        <dbReference type="EMBL" id="OIJ94644.1"/>
    </source>
</evidence>
<dbReference type="STRING" id="1428652.BIV24_10400"/>
<reference evidence="2 3" key="1">
    <citation type="submission" date="2016-10" db="EMBL/GenBank/DDBJ databases">
        <title>Genome sequence of Streptomyces sp. MUSC 93.</title>
        <authorList>
            <person name="Lee L.-H."/>
            <person name="Ser H.-L."/>
            <person name="Law J.W.-F."/>
        </authorList>
    </citation>
    <scope>NUCLEOTIDE SEQUENCE [LARGE SCALE GENOMIC DNA]</scope>
    <source>
        <strain evidence="2 3">MUSC 93</strain>
    </source>
</reference>